<feature type="compositionally biased region" description="Polar residues" evidence="1">
    <location>
        <begin position="1"/>
        <end position="23"/>
    </location>
</feature>
<feature type="compositionally biased region" description="Low complexity" evidence="1">
    <location>
        <begin position="354"/>
        <end position="369"/>
    </location>
</feature>
<protein>
    <submittedName>
        <fullName evidence="2">Uncharacterized protein</fullName>
    </submittedName>
</protein>
<feature type="compositionally biased region" description="Low complexity" evidence="1">
    <location>
        <begin position="333"/>
        <end position="342"/>
    </location>
</feature>
<feature type="compositionally biased region" description="Pro residues" evidence="1">
    <location>
        <begin position="449"/>
        <end position="463"/>
    </location>
</feature>
<name>A0AAD7NL13_9AGAR</name>
<accession>A0AAD7NL13</accession>
<evidence type="ECO:0000313" key="3">
    <source>
        <dbReference type="Proteomes" id="UP001215598"/>
    </source>
</evidence>
<proteinExistence type="predicted"/>
<dbReference type="Proteomes" id="UP001215598">
    <property type="component" value="Unassembled WGS sequence"/>
</dbReference>
<dbReference type="AlphaFoldDB" id="A0AAD7NL13"/>
<feature type="region of interest" description="Disordered" evidence="1">
    <location>
        <begin position="211"/>
        <end position="490"/>
    </location>
</feature>
<comment type="caution">
    <text evidence="2">The sequence shown here is derived from an EMBL/GenBank/DDBJ whole genome shotgun (WGS) entry which is preliminary data.</text>
</comment>
<feature type="region of interest" description="Disordered" evidence="1">
    <location>
        <begin position="143"/>
        <end position="172"/>
    </location>
</feature>
<evidence type="ECO:0000256" key="1">
    <source>
        <dbReference type="SAM" id="MobiDB-lite"/>
    </source>
</evidence>
<feature type="compositionally biased region" description="Basic and acidic residues" evidence="1">
    <location>
        <begin position="227"/>
        <end position="246"/>
    </location>
</feature>
<reference evidence="2" key="1">
    <citation type="submission" date="2023-03" db="EMBL/GenBank/DDBJ databases">
        <title>Massive genome expansion in bonnet fungi (Mycena s.s.) driven by repeated elements and novel gene families across ecological guilds.</title>
        <authorList>
            <consortium name="Lawrence Berkeley National Laboratory"/>
            <person name="Harder C.B."/>
            <person name="Miyauchi S."/>
            <person name="Viragh M."/>
            <person name="Kuo A."/>
            <person name="Thoen E."/>
            <person name="Andreopoulos B."/>
            <person name="Lu D."/>
            <person name="Skrede I."/>
            <person name="Drula E."/>
            <person name="Henrissat B."/>
            <person name="Morin E."/>
            <person name="Kohler A."/>
            <person name="Barry K."/>
            <person name="LaButti K."/>
            <person name="Morin E."/>
            <person name="Salamov A."/>
            <person name="Lipzen A."/>
            <person name="Mereny Z."/>
            <person name="Hegedus B."/>
            <person name="Baldrian P."/>
            <person name="Stursova M."/>
            <person name="Weitz H."/>
            <person name="Taylor A."/>
            <person name="Grigoriev I.V."/>
            <person name="Nagy L.G."/>
            <person name="Martin F."/>
            <person name="Kauserud H."/>
        </authorList>
    </citation>
    <scope>NUCLEOTIDE SEQUENCE</scope>
    <source>
        <strain evidence="2">CBHHK182m</strain>
    </source>
</reference>
<keyword evidence="3" id="KW-1185">Reference proteome</keyword>
<dbReference type="Gene3D" id="1.10.510.10">
    <property type="entry name" value="Transferase(Phosphotransferase) domain 1"/>
    <property type="match status" value="1"/>
</dbReference>
<dbReference type="EMBL" id="JARKIB010000026">
    <property type="protein sequence ID" value="KAJ7765205.1"/>
    <property type="molecule type" value="Genomic_DNA"/>
</dbReference>
<feature type="compositionally biased region" description="Low complexity" evidence="1">
    <location>
        <begin position="436"/>
        <end position="448"/>
    </location>
</feature>
<feature type="compositionally biased region" description="Pro residues" evidence="1">
    <location>
        <begin position="343"/>
        <end position="353"/>
    </location>
</feature>
<dbReference type="PRINTS" id="PR01217">
    <property type="entry name" value="PRICHEXTENSN"/>
</dbReference>
<feature type="compositionally biased region" description="Low complexity" evidence="1">
    <location>
        <begin position="414"/>
        <end position="424"/>
    </location>
</feature>
<feature type="compositionally biased region" description="Pro residues" evidence="1">
    <location>
        <begin position="404"/>
        <end position="413"/>
    </location>
</feature>
<feature type="compositionally biased region" description="Pro residues" evidence="1">
    <location>
        <begin position="379"/>
        <end position="389"/>
    </location>
</feature>
<feature type="compositionally biased region" description="Low complexity" evidence="1">
    <location>
        <begin position="39"/>
        <end position="55"/>
    </location>
</feature>
<feature type="region of interest" description="Disordered" evidence="1">
    <location>
        <begin position="1"/>
        <end position="55"/>
    </location>
</feature>
<gene>
    <name evidence="2" type="ORF">B0H16DRAFT_1796489</name>
</gene>
<feature type="region of interest" description="Disordered" evidence="1">
    <location>
        <begin position="93"/>
        <end position="120"/>
    </location>
</feature>
<evidence type="ECO:0000313" key="2">
    <source>
        <dbReference type="EMBL" id="KAJ7765205.1"/>
    </source>
</evidence>
<feature type="compositionally biased region" description="Low complexity" evidence="1">
    <location>
        <begin position="476"/>
        <end position="490"/>
    </location>
</feature>
<organism evidence="2 3">
    <name type="scientific">Mycena metata</name>
    <dbReference type="NCBI Taxonomy" id="1033252"/>
    <lineage>
        <taxon>Eukaryota</taxon>
        <taxon>Fungi</taxon>
        <taxon>Dikarya</taxon>
        <taxon>Basidiomycota</taxon>
        <taxon>Agaricomycotina</taxon>
        <taxon>Agaricomycetes</taxon>
        <taxon>Agaricomycetidae</taxon>
        <taxon>Agaricales</taxon>
        <taxon>Marasmiineae</taxon>
        <taxon>Mycenaceae</taxon>
        <taxon>Mycena</taxon>
    </lineage>
</organism>
<sequence>MSFRQRISSFKSRPTTTKPSSNRRPGDALCPIVDKTTLPRSSSSPGDARARRSGSAAFVGTQLSCALPTARAMGMKAWMGCESKLSRARAYLKPSTPPMPGTRGAALTQDNSRRRERRPPTVLAPLLPTSKYERTRREGGYTITGRLPQTFNGADAGNGKGQREGQKGTRASTRPLAVELSARARGEAPSAQAPTLRVFLKDLRPRFSFRFPVGATTSSPRRRRRWERAERGGEGVNRRGREEQARTTRRLRAQALRTHGSLTLTQPNSVGSGRPPRSSSPLPGADGRSPSRLARPRSTYAPWARTHARVHSPNARPLSLRVPAHARTHAHPPSKSASTPTPSTSPRPRPLAPAPAARPRARPAYARTHAPPHTHPRPHPGPCACPAHPPTSLRVSPHKHPRPRPPAPAPTPSASPRTHAPTPALTSTRAHSLSVPAHAPTPAYASTPAPTPSASPRTYPPTPALTSTRAHSLSVPAHAPTPAPTSTRAHSLSVPAHARTHARTHARFESKLVLTPGALLSNSFFKSTISQTFKISTPACTDPGRASFQSFFKLTISAALVVTARSTSINIHLGVEQARHNDLESLAYVLTYFWREGWILKYVKSTKASTDPTDLTEGSLFASIHATDAFEDEDDTARRARETGRVYRGGEARADAAAREAESHWIVEEAGAARN</sequence>
<feature type="compositionally biased region" description="Low complexity" evidence="1">
    <location>
        <begin position="267"/>
        <end position="284"/>
    </location>
</feature>